<evidence type="ECO:0000256" key="2">
    <source>
        <dbReference type="ARBA" id="ARBA00005354"/>
    </source>
</evidence>
<dbReference type="GO" id="GO:0004674">
    <property type="term" value="F:protein serine/threonine kinase activity"/>
    <property type="evidence" value="ECO:0007669"/>
    <property type="project" value="UniProtKB-KW"/>
</dbReference>
<proteinExistence type="inferred from homology"/>
<dbReference type="SMART" id="SM00220">
    <property type="entry name" value="S_TKc"/>
    <property type="match status" value="1"/>
</dbReference>
<evidence type="ECO:0000256" key="1">
    <source>
        <dbReference type="ARBA" id="ARBA00004906"/>
    </source>
</evidence>
<dbReference type="InterPro" id="IPR011333">
    <property type="entry name" value="SKP1/BTB/POZ_sf"/>
</dbReference>
<evidence type="ECO:0000256" key="7">
    <source>
        <dbReference type="ARBA" id="ARBA00022840"/>
    </source>
</evidence>
<dbReference type="InterPro" id="IPR036296">
    <property type="entry name" value="SKP1-like_dim_sf"/>
</dbReference>
<dbReference type="Pfam" id="PF01466">
    <property type="entry name" value="Skp1"/>
    <property type="match status" value="1"/>
</dbReference>
<dbReference type="SUPFAM" id="SSF56112">
    <property type="entry name" value="Protein kinase-like (PK-like)"/>
    <property type="match status" value="1"/>
</dbReference>
<dbReference type="Gene3D" id="1.25.40.570">
    <property type="match status" value="1"/>
</dbReference>
<dbReference type="InterPro" id="IPR000719">
    <property type="entry name" value="Prot_kinase_dom"/>
</dbReference>
<gene>
    <name evidence="9" type="ORF">BRARA_C01802</name>
</gene>
<keyword evidence="6" id="KW-0418">Kinase</keyword>
<keyword evidence="3" id="KW-0723">Serine/threonine-protein kinase</keyword>
<sequence length="278" mass="31724">MKHLLGQPNVISIKGAYEDSVADHMVMDLCRGDCCLKGENFTDVVGSPYYIAPEVLNKDYSLEADIWSASVMIYMLQSGLAPFWGRRKRKKDIRMGVCSDKTSGEPLNIEAYAARYKGRTKIIRLLFIAKHLDEESCHNQALKMPYYEIKKVPICALGLAHLKLKHYKFAALKEKVIDNANLHKFLDLYALVYKQSFVSVSLETISKASKTIFPGLEKELQELITDNPTSLIDLAFQKVAGLIEGKIIDKIRETFNVKNDLTPEEEERVRKENRWAFE</sequence>
<dbReference type="UniPathway" id="UPA00143"/>
<dbReference type="Pfam" id="PF00069">
    <property type="entry name" value="Pkinase"/>
    <property type="match status" value="1"/>
</dbReference>
<evidence type="ECO:0000313" key="10">
    <source>
        <dbReference type="Proteomes" id="UP000264353"/>
    </source>
</evidence>
<keyword evidence="4" id="KW-0808">Transferase</keyword>
<evidence type="ECO:0000256" key="5">
    <source>
        <dbReference type="ARBA" id="ARBA00022741"/>
    </source>
</evidence>
<dbReference type="Gene3D" id="1.10.510.10">
    <property type="entry name" value="Transferase(Phosphotransferase) domain 1"/>
    <property type="match status" value="1"/>
</dbReference>
<organism evidence="9 10">
    <name type="scientific">Brassica campestris</name>
    <name type="common">Field mustard</name>
    <dbReference type="NCBI Taxonomy" id="3711"/>
    <lineage>
        <taxon>Eukaryota</taxon>
        <taxon>Viridiplantae</taxon>
        <taxon>Streptophyta</taxon>
        <taxon>Embryophyta</taxon>
        <taxon>Tracheophyta</taxon>
        <taxon>Spermatophyta</taxon>
        <taxon>Magnoliopsida</taxon>
        <taxon>eudicotyledons</taxon>
        <taxon>Gunneridae</taxon>
        <taxon>Pentapetalae</taxon>
        <taxon>rosids</taxon>
        <taxon>malvids</taxon>
        <taxon>Brassicales</taxon>
        <taxon>Brassicaceae</taxon>
        <taxon>Brassiceae</taxon>
        <taxon>Brassica</taxon>
    </lineage>
</organism>
<dbReference type="PANTHER" id="PTHR24349">
    <property type="entry name" value="SERINE/THREONINE-PROTEIN KINASE"/>
    <property type="match status" value="1"/>
</dbReference>
<comment type="pathway">
    <text evidence="1">Protein modification; protein ubiquitination.</text>
</comment>
<comment type="similarity">
    <text evidence="2">Belongs to the protein kinase superfamily. CAMK Ser/Thr protein kinase family. CaMK subfamily.</text>
</comment>
<dbReference type="EMBL" id="CM010630">
    <property type="protein sequence ID" value="RID69725.1"/>
    <property type="molecule type" value="Genomic_DNA"/>
</dbReference>
<evidence type="ECO:0000256" key="3">
    <source>
        <dbReference type="ARBA" id="ARBA00022527"/>
    </source>
</evidence>
<dbReference type="InterPro" id="IPR011009">
    <property type="entry name" value="Kinase-like_dom_sf"/>
</dbReference>
<dbReference type="Proteomes" id="UP000264353">
    <property type="component" value="Chromosome A3"/>
</dbReference>
<evidence type="ECO:0000259" key="8">
    <source>
        <dbReference type="PROSITE" id="PS50011"/>
    </source>
</evidence>
<dbReference type="InterPro" id="IPR050205">
    <property type="entry name" value="CDPK_Ser/Thr_kinases"/>
</dbReference>
<feature type="domain" description="Protein kinase" evidence="8">
    <location>
        <begin position="1"/>
        <end position="147"/>
    </location>
</feature>
<dbReference type="PROSITE" id="PS50011">
    <property type="entry name" value="PROTEIN_KINASE_DOM"/>
    <property type="match status" value="1"/>
</dbReference>
<dbReference type="AlphaFoldDB" id="A0A397ZX53"/>
<dbReference type="GO" id="GO:0016567">
    <property type="term" value="P:protein ubiquitination"/>
    <property type="evidence" value="ECO:0007669"/>
    <property type="project" value="UniProtKB-UniPathway"/>
</dbReference>
<dbReference type="GO" id="GO:0006511">
    <property type="term" value="P:ubiquitin-dependent protein catabolic process"/>
    <property type="evidence" value="ECO:0007669"/>
    <property type="project" value="InterPro"/>
</dbReference>
<keyword evidence="5" id="KW-0547">Nucleotide-binding</keyword>
<keyword evidence="7" id="KW-0067">ATP-binding</keyword>
<evidence type="ECO:0000256" key="6">
    <source>
        <dbReference type="ARBA" id="ARBA00022777"/>
    </source>
</evidence>
<evidence type="ECO:0000313" key="9">
    <source>
        <dbReference type="EMBL" id="RID69725.1"/>
    </source>
</evidence>
<dbReference type="SUPFAM" id="SSF81382">
    <property type="entry name" value="Skp1 dimerisation domain-like"/>
    <property type="match status" value="1"/>
</dbReference>
<accession>A0A397ZX53</accession>
<reference evidence="9 10" key="1">
    <citation type="submission" date="2018-06" db="EMBL/GenBank/DDBJ databases">
        <title>WGS assembly of Brassica rapa FPsc.</title>
        <authorList>
            <person name="Bowman J."/>
            <person name="Kohchi T."/>
            <person name="Yamato K."/>
            <person name="Jenkins J."/>
            <person name="Shu S."/>
            <person name="Ishizaki K."/>
            <person name="Yamaoka S."/>
            <person name="Nishihama R."/>
            <person name="Nakamura Y."/>
            <person name="Berger F."/>
            <person name="Adam C."/>
            <person name="Aki S."/>
            <person name="Althoff F."/>
            <person name="Araki T."/>
            <person name="Arteaga-Vazquez M."/>
            <person name="Balasubrmanian S."/>
            <person name="Bauer D."/>
            <person name="Boehm C."/>
            <person name="Briginshaw L."/>
            <person name="Caballero-Perez J."/>
            <person name="Catarino B."/>
            <person name="Chen F."/>
            <person name="Chiyoda S."/>
            <person name="Chovatia M."/>
            <person name="Davies K."/>
            <person name="Delmans M."/>
            <person name="Demura T."/>
            <person name="Dierschke T."/>
            <person name="Dolan L."/>
            <person name="Dorantes-Acosta A."/>
            <person name="Eklund D."/>
            <person name="Florent S."/>
            <person name="Flores-Sandoval E."/>
            <person name="Fujiyama A."/>
            <person name="Fukuzawa H."/>
            <person name="Galik B."/>
            <person name="Grimanelli D."/>
            <person name="Grimwood J."/>
            <person name="Grossniklaus U."/>
            <person name="Hamada T."/>
            <person name="Haseloff J."/>
            <person name="Hetherington A."/>
            <person name="Higo A."/>
            <person name="Hirakawa Y."/>
            <person name="Hundley H."/>
            <person name="Ikeda Y."/>
            <person name="Inoue K."/>
            <person name="Inoue S."/>
            <person name="Ishida S."/>
            <person name="Jia Q."/>
            <person name="Kakita M."/>
            <person name="Kanazawa T."/>
            <person name="Kawai Y."/>
            <person name="Kawashima T."/>
            <person name="Kennedy M."/>
            <person name="Kinose K."/>
            <person name="Kinoshita T."/>
            <person name="Kohara Y."/>
            <person name="Koide E."/>
            <person name="Komatsu K."/>
            <person name="Kopischke S."/>
            <person name="Kubo M."/>
            <person name="Kyozuka J."/>
            <person name="Lagercrantz U."/>
            <person name="Lin S."/>
            <person name="Lindquist E."/>
            <person name="Lipzen A."/>
            <person name="Lu C."/>
            <person name="Luna E."/>
            <person name="Martienssen R."/>
            <person name="Minamino N."/>
            <person name="Mizutani M."/>
            <person name="Mizutani M."/>
            <person name="Mochizuki N."/>
            <person name="Monte I."/>
            <person name="Mosher R."/>
            <person name="Nagasaki H."/>
            <person name="Nakagami H."/>
            <person name="Naramoto S."/>
            <person name="Nishitani K."/>
            <person name="Ohtani M."/>
            <person name="Okamoto T."/>
            <person name="Okumura M."/>
            <person name="Phillips J."/>
            <person name="Pollak B."/>
            <person name="Reinders A."/>
            <person name="Roevekamp M."/>
            <person name="Sano R."/>
            <person name="Sawa S."/>
            <person name="Schmid M."/>
            <person name="Shirakawa M."/>
            <person name="Solano R."/>
            <person name="Spunde A."/>
            <person name="Suetsugu N."/>
            <person name="Sugano S."/>
            <person name="Sugiyama A."/>
            <person name="Sun R."/>
            <person name="Suzuki Y."/>
            <person name="Takenaka M."/>
            <person name="Takezawa D."/>
            <person name="Tomogane H."/>
            <person name="Tsuzuki M."/>
            <person name="Ueda T."/>
            <person name="Umeda M."/>
            <person name="Ward J."/>
            <person name="Watanabe Y."/>
            <person name="Yazaki K."/>
            <person name="Yokoyama R."/>
            <person name="Yoshitake Y."/>
            <person name="Yotsui I."/>
            <person name="Zachgo S."/>
            <person name="Schmutz J."/>
        </authorList>
    </citation>
    <scope>NUCLEOTIDE SEQUENCE [LARGE SCALE GENOMIC DNA]</scope>
    <source>
        <strain evidence="10">cv. B-3</strain>
    </source>
</reference>
<evidence type="ECO:0000256" key="4">
    <source>
        <dbReference type="ARBA" id="ARBA00022679"/>
    </source>
</evidence>
<name>A0A397ZX53_BRACM</name>
<dbReference type="InterPro" id="IPR016072">
    <property type="entry name" value="Skp1_comp_dimer"/>
</dbReference>
<dbReference type="Gene3D" id="3.30.710.10">
    <property type="entry name" value="Potassium Channel Kv1.1, Chain A"/>
    <property type="match status" value="1"/>
</dbReference>
<protein>
    <recommendedName>
        <fullName evidence="8">Protein kinase domain-containing protein</fullName>
    </recommendedName>
</protein>
<dbReference type="GO" id="GO:0005524">
    <property type="term" value="F:ATP binding"/>
    <property type="evidence" value="ECO:0007669"/>
    <property type="project" value="UniProtKB-KW"/>
</dbReference>